<evidence type="ECO:0000256" key="3">
    <source>
        <dbReference type="ARBA" id="ARBA00022989"/>
    </source>
</evidence>
<protein>
    <recommendedName>
        <fullName evidence="6">Methylamine utilisation protein MauE domain-containing protein</fullName>
    </recommendedName>
</protein>
<dbReference type="HOGENOM" id="CLU_101331_3_0_7"/>
<dbReference type="Proteomes" id="UP000002194">
    <property type="component" value="Chromosome"/>
</dbReference>
<dbReference type="Pfam" id="PF07291">
    <property type="entry name" value="MauE"/>
    <property type="match status" value="1"/>
</dbReference>
<feature type="transmembrane region" description="Helical" evidence="5">
    <location>
        <begin position="109"/>
        <end position="128"/>
    </location>
</feature>
<feature type="transmembrane region" description="Helical" evidence="5">
    <location>
        <begin position="42"/>
        <end position="62"/>
    </location>
</feature>
<dbReference type="EMBL" id="AE017285">
    <property type="protein sequence ID" value="AAS97223.1"/>
    <property type="molecule type" value="Genomic_DNA"/>
</dbReference>
<reference evidence="7 8" key="1">
    <citation type="journal article" date="2004" name="Nat. Biotechnol.">
        <title>The genome sequence of the anaerobic, sulfate-reducing bacterium Desulfovibrio vulgaris Hildenborough.</title>
        <authorList>
            <person name="Heidelberg J.F."/>
            <person name="Seshadri R."/>
            <person name="Haveman S.A."/>
            <person name="Hemme C.L."/>
            <person name="Paulsen I.T."/>
            <person name="Kolonay J.F."/>
            <person name="Eisen J.A."/>
            <person name="Ward N."/>
            <person name="Methe B."/>
            <person name="Brinkac L.M."/>
            <person name="Daugherty S.C."/>
            <person name="Deboy R.T."/>
            <person name="Dodson R.J."/>
            <person name="Durkin A.S."/>
            <person name="Madupu R."/>
            <person name="Nelson W.C."/>
            <person name="Sullivan S.A."/>
            <person name="Fouts D."/>
            <person name="Haft D.H."/>
            <person name="Selengut J."/>
            <person name="Peterson J.D."/>
            <person name="Davidsen T.M."/>
            <person name="Zafar N."/>
            <person name="Zhou L."/>
            <person name="Radune D."/>
            <person name="Dimitrov G."/>
            <person name="Hance M."/>
            <person name="Tran K."/>
            <person name="Khouri H."/>
            <person name="Gill J."/>
            <person name="Utterback T.R."/>
            <person name="Feldblyum T.V."/>
            <person name="Wall J.D."/>
            <person name="Voordouw G."/>
            <person name="Fraser C.M."/>
        </authorList>
    </citation>
    <scope>NUCLEOTIDE SEQUENCE [LARGE SCALE GENOMIC DNA]</scope>
    <source>
        <strain evidence="8">ATCC 29579 / DSM 644 / NCIMB 8303 / VKM B-1760 / Hildenborough</strain>
    </source>
</reference>
<evidence type="ECO:0000256" key="5">
    <source>
        <dbReference type="SAM" id="Phobius"/>
    </source>
</evidence>
<dbReference type="InterPro" id="IPR009908">
    <property type="entry name" value="Methylamine_util_MauE"/>
</dbReference>
<dbReference type="PATRIC" id="fig|882.5.peg.2489"/>
<evidence type="ECO:0000256" key="2">
    <source>
        <dbReference type="ARBA" id="ARBA00022692"/>
    </source>
</evidence>
<keyword evidence="3 5" id="KW-1133">Transmembrane helix</keyword>
<dbReference type="KEGG" id="dvu:DVU_2751"/>
<dbReference type="PaxDb" id="882-DVU_2751"/>
<feature type="transmembrane region" description="Helical" evidence="5">
    <location>
        <begin position="82"/>
        <end position="102"/>
    </location>
</feature>
<organism evidence="7 8">
    <name type="scientific">Nitratidesulfovibrio vulgaris (strain ATCC 29579 / DSM 644 / CCUG 34227 / NCIMB 8303 / VKM B-1760 / Hildenborough)</name>
    <name type="common">Desulfovibrio vulgaris</name>
    <dbReference type="NCBI Taxonomy" id="882"/>
    <lineage>
        <taxon>Bacteria</taxon>
        <taxon>Pseudomonadati</taxon>
        <taxon>Thermodesulfobacteriota</taxon>
        <taxon>Desulfovibrionia</taxon>
        <taxon>Desulfovibrionales</taxon>
        <taxon>Desulfovibrionaceae</taxon>
        <taxon>Nitratidesulfovibrio</taxon>
    </lineage>
</organism>
<evidence type="ECO:0000259" key="6">
    <source>
        <dbReference type="Pfam" id="PF07291"/>
    </source>
</evidence>
<dbReference type="STRING" id="882.DVU_2751"/>
<evidence type="ECO:0000256" key="1">
    <source>
        <dbReference type="ARBA" id="ARBA00004141"/>
    </source>
</evidence>
<dbReference type="EnsemblBacteria" id="AAS97223">
    <property type="protein sequence ID" value="AAS97223"/>
    <property type="gene ID" value="DVU_2751"/>
</dbReference>
<dbReference type="AlphaFoldDB" id="Q727V3"/>
<keyword evidence="4 5" id="KW-0472">Membrane</keyword>
<dbReference type="OrthoDB" id="5460602at2"/>
<evidence type="ECO:0000313" key="7">
    <source>
        <dbReference type="EMBL" id="AAS97223.1"/>
    </source>
</evidence>
<gene>
    <name evidence="7" type="ordered locus">DVU_2751</name>
</gene>
<keyword evidence="2 5" id="KW-0812">Transmembrane</keyword>
<keyword evidence="8" id="KW-1185">Reference proteome</keyword>
<feature type="domain" description="Methylamine utilisation protein MauE" evidence="6">
    <location>
        <begin position="42"/>
        <end position="171"/>
    </location>
</feature>
<evidence type="ECO:0000256" key="4">
    <source>
        <dbReference type="ARBA" id="ARBA00023136"/>
    </source>
</evidence>
<comment type="subcellular location">
    <subcellularLocation>
        <location evidence="1">Membrane</location>
        <topology evidence="1">Multi-pass membrane protein</topology>
    </subcellularLocation>
</comment>
<accession>Q727V3</accession>
<dbReference type="UniPathway" id="UPA00895"/>
<evidence type="ECO:0000313" key="8">
    <source>
        <dbReference type="Proteomes" id="UP000002194"/>
    </source>
</evidence>
<sequence>MQHHKNNRFDGCASIVDHRTMSVQTTVISPSRLRDFALARPVLFTVRLALAAVYIIAGATKLYDVRGFAEIVNMYGIVPIDLLPFVALLLPLVEVVAGVALLAGRDWGLALVTALTVLFLAVLGYAIWSGLSIGDCGCFAPGDIPSGHDDGSALKEAFIRDLLLLAGSLHLYLGRHTRAALHVPHP</sequence>
<dbReference type="GO" id="GO:0016020">
    <property type="term" value="C:membrane"/>
    <property type="evidence" value="ECO:0007669"/>
    <property type="project" value="UniProtKB-SubCell"/>
</dbReference>
<name>Q727V3_NITV2</name>
<dbReference type="GO" id="GO:0030416">
    <property type="term" value="P:methylamine metabolic process"/>
    <property type="evidence" value="ECO:0007669"/>
    <property type="project" value="InterPro"/>
</dbReference>
<dbReference type="eggNOG" id="COG2259">
    <property type="taxonomic scope" value="Bacteria"/>
</dbReference>
<proteinExistence type="predicted"/>